<evidence type="ECO:0000313" key="2">
    <source>
        <dbReference type="Proteomes" id="UP000242525"/>
    </source>
</evidence>
<dbReference type="AlphaFoldDB" id="A0A0J9XHD0"/>
<proteinExistence type="predicted"/>
<evidence type="ECO:0000313" key="1">
    <source>
        <dbReference type="EMBL" id="CDO56323.1"/>
    </source>
</evidence>
<keyword evidence="2" id="KW-1185">Reference proteome</keyword>
<dbReference type="EMBL" id="CCBN010000014">
    <property type="protein sequence ID" value="CDO56323.1"/>
    <property type="molecule type" value="Genomic_DNA"/>
</dbReference>
<comment type="caution">
    <text evidence="1">The sequence shown here is derived from an EMBL/GenBank/DDBJ whole genome shotgun (WGS) entry which is preliminary data.</text>
</comment>
<name>A0A0J9XHD0_GEOCN</name>
<dbReference type="OrthoDB" id="4083919at2759"/>
<protein>
    <submittedName>
        <fullName evidence="1">Uncharacterized protein</fullName>
    </submittedName>
</protein>
<reference evidence="1" key="1">
    <citation type="submission" date="2014-03" db="EMBL/GenBank/DDBJ databases">
        <authorList>
            <person name="Casaregola S."/>
        </authorList>
    </citation>
    <scope>NUCLEOTIDE SEQUENCE [LARGE SCALE GENOMIC DNA]</scope>
    <source>
        <strain evidence="1">CLIB 918</strain>
    </source>
</reference>
<dbReference type="Proteomes" id="UP000242525">
    <property type="component" value="Unassembled WGS sequence"/>
</dbReference>
<gene>
    <name evidence="1" type="ORF">BN980_GECA14s02804g</name>
</gene>
<sequence length="409" mass="47422">MVGYKKVIVASIVGISSASVIPLTSAFENNRQNQRTYDSQRESEVYQQWFNNTALLFKDNFHAKDKNTVEANLVLGFSWRLIWDSPYHHYHTGKVEDNCNTYSAVFNPFTGFRIFQQVDFRRRSFRTQHSTTIVYCENGVVTASSTLFNQNNQRGIDDQKLICINQHEKGTPNAMGCYKIGYRNKMPRYFPWFRSEAFVGYLFRCPSNVGPDNADKCTNRNASPVGPLIGDEPYMALADYHNPLKYAMRIPTFYVPDAMNYIYPVKDYKEAQYIDINSNYSSDYSSNTFSVPVSSTFIGTKIKNLKFTLEVLKRHLPSTDRFVTKHLRDYKFFFTSNKLSIIDLERLSSLGIHSLAFMGDHKKARLIYEKISREIHPVEFDLYRIEPNFKERDLLDVESAVKVMESSDI</sequence>
<organism evidence="1 2">
    <name type="scientific">Geotrichum candidum</name>
    <name type="common">Oospora lactis</name>
    <name type="synonym">Dipodascus geotrichum</name>
    <dbReference type="NCBI Taxonomy" id="1173061"/>
    <lineage>
        <taxon>Eukaryota</taxon>
        <taxon>Fungi</taxon>
        <taxon>Dikarya</taxon>
        <taxon>Ascomycota</taxon>
        <taxon>Saccharomycotina</taxon>
        <taxon>Dipodascomycetes</taxon>
        <taxon>Dipodascales</taxon>
        <taxon>Dipodascaceae</taxon>
        <taxon>Geotrichum</taxon>
    </lineage>
</organism>
<accession>A0A0J9XHD0</accession>